<feature type="region of interest" description="Disordered" evidence="1">
    <location>
        <begin position="296"/>
        <end position="324"/>
    </location>
</feature>
<feature type="compositionally biased region" description="Basic residues" evidence="1">
    <location>
        <begin position="359"/>
        <end position="368"/>
    </location>
</feature>
<dbReference type="OrthoDB" id="6367309at2759"/>
<protein>
    <submittedName>
        <fullName evidence="2">Uncharacterized protein</fullName>
    </submittedName>
</protein>
<feature type="region of interest" description="Disordered" evidence="1">
    <location>
        <begin position="1"/>
        <end position="124"/>
    </location>
</feature>
<dbReference type="Proteomes" id="UP000625711">
    <property type="component" value="Unassembled WGS sequence"/>
</dbReference>
<proteinExistence type="predicted"/>
<accession>A0A834HR20</accession>
<reference evidence="2" key="1">
    <citation type="submission" date="2020-08" db="EMBL/GenBank/DDBJ databases">
        <title>Genome sequencing and assembly of the red palm weevil Rhynchophorus ferrugineus.</title>
        <authorList>
            <person name="Dias G.B."/>
            <person name="Bergman C.M."/>
            <person name="Manee M."/>
        </authorList>
    </citation>
    <scope>NUCLEOTIDE SEQUENCE</scope>
    <source>
        <strain evidence="2">AA-2017</strain>
        <tissue evidence="2">Whole larva</tissue>
    </source>
</reference>
<feature type="compositionally biased region" description="Basic residues" evidence="1">
    <location>
        <begin position="376"/>
        <end position="389"/>
    </location>
</feature>
<evidence type="ECO:0000256" key="1">
    <source>
        <dbReference type="SAM" id="MobiDB-lite"/>
    </source>
</evidence>
<evidence type="ECO:0000313" key="2">
    <source>
        <dbReference type="EMBL" id="KAF7267107.1"/>
    </source>
</evidence>
<name>A0A834HR20_RHYFE</name>
<dbReference type="AlphaFoldDB" id="A0A834HR20"/>
<sequence>MFGSKLRAWMEAVRPKKKQHRREKQGKSALSNSGSNTNNHTVTWKNTSLLNSDKKINDDDSATKFGKTKNETTVTNESQLSRYSTTNLSSPESAYSTGYSTDGTSPGAPPDYLLNTNKKDPDQRLDNRLNVETCSPRNQFIRAPSCVGEKPISITKTTECLEEKDTSIINSSTIFYGKITDTSGLVSPRQRNRIRTNPWLPGGTNSATPSPLPVRQEMKQTPVALRNFRNSPIQNRYLSPVANRRSLSSSSCSSLSAGNHTFDPHFPRSLSDEDDCTLNEMMGKYDESYVYEKETDILSDSDPTDCESDIDTGQDGGDEDDNADVELDYIDNGSYIELDYKADNTGHCSYFIPPDIQRKRSSRRRTTRRNKESNDRKRRSSTSKKLNHRHSSERTR</sequence>
<dbReference type="EMBL" id="JAACXV010014465">
    <property type="protein sequence ID" value="KAF7267107.1"/>
    <property type="molecule type" value="Genomic_DNA"/>
</dbReference>
<feature type="compositionally biased region" description="Basic and acidic residues" evidence="1">
    <location>
        <begin position="52"/>
        <end position="62"/>
    </location>
</feature>
<gene>
    <name evidence="2" type="ORF">GWI33_019604</name>
</gene>
<evidence type="ECO:0000313" key="3">
    <source>
        <dbReference type="Proteomes" id="UP000625711"/>
    </source>
</evidence>
<feature type="compositionally biased region" description="Polar residues" evidence="1">
    <location>
        <begin position="28"/>
        <end position="51"/>
    </location>
</feature>
<comment type="caution">
    <text evidence="2">The sequence shown here is derived from an EMBL/GenBank/DDBJ whole genome shotgun (WGS) entry which is preliminary data.</text>
</comment>
<feature type="compositionally biased region" description="Polar residues" evidence="1">
    <location>
        <begin position="71"/>
        <end position="104"/>
    </location>
</feature>
<feature type="region of interest" description="Disordered" evidence="1">
    <location>
        <begin position="194"/>
        <end position="213"/>
    </location>
</feature>
<feature type="compositionally biased region" description="Acidic residues" evidence="1">
    <location>
        <begin position="297"/>
        <end position="324"/>
    </location>
</feature>
<organism evidence="2 3">
    <name type="scientific">Rhynchophorus ferrugineus</name>
    <name type="common">Red palm weevil</name>
    <name type="synonym">Curculio ferrugineus</name>
    <dbReference type="NCBI Taxonomy" id="354439"/>
    <lineage>
        <taxon>Eukaryota</taxon>
        <taxon>Metazoa</taxon>
        <taxon>Ecdysozoa</taxon>
        <taxon>Arthropoda</taxon>
        <taxon>Hexapoda</taxon>
        <taxon>Insecta</taxon>
        <taxon>Pterygota</taxon>
        <taxon>Neoptera</taxon>
        <taxon>Endopterygota</taxon>
        <taxon>Coleoptera</taxon>
        <taxon>Polyphaga</taxon>
        <taxon>Cucujiformia</taxon>
        <taxon>Curculionidae</taxon>
        <taxon>Dryophthorinae</taxon>
        <taxon>Rhynchophorus</taxon>
    </lineage>
</organism>
<feature type="region of interest" description="Disordered" evidence="1">
    <location>
        <begin position="349"/>
        <end position="396"/>
    </location>
</feature>
<keyword evidence="3" id="KW-1185">Reference proteome</keyword>
<feature type="compositionally biased region" description="Basic residues" evidence="1">
    <location>
        <begin position="15"/>
        <end position="24"/>
    </location>
</feature>